<sequence>MSTSTLPSPSTASTSTQPKTVAVFGGSYGGYRAAKLLAHGLPEGWRVVLVDRNSHFNHVYSLPRFAVLPGHEHKAFIPYDPVFDKSQLLSAPSPASSTPSLAGHDNIRLHANITEMGPDHVHLSRAFPEYGLDTKLNFDYAIYALGAHLPAPIDLWGPIEEHPGKDIPASPPMSYSGMKTDSVSWLQKAQKRVECAHNILVVGGGALGIQFASDIAHLHPNKTVTLLHSRRQLLPRFDPSLHDEVLQSLENLGVDVMLGERLDMQSVSAPPIASKPGELPIRMVRTQSGREIRTDLLLLCTGQIPNTGLLAAMDSDTVLSDSKMARVLPTMQLDTSPFGVDGEAGGPVDIEEDGVMVTQTETRYPHIFAIGDCADAFGAINAGHTAYYQGEVAARNILRLIRRREGLSSGSDELDDDVLEAYAPGAPAIKVSLGLTRAVYEVDGVVGVKDDGADDLNAAIMWSSMGFKNPTDEDMLR</sequence>
<evidence type="ECO:0000259" key="1">
    <source>
        <dbReference type="Pfam" id="PF07992"/>
    </source>
</evidence>
<dbReference type="SUPFAM" id="SSF51905">
    <property type="entry name" value="FAD/NAD(P)-binding domain"/>
    <property type="match status" value="1"/>
</dbReference>
<dbReference type="OMA" id="DRNSHAN"/>
<evidence type="ECO:0000313" key="2">
    <source>
        <dbReference type="EMBL" id="EIW78028.1"/>
    </source>
</evidence>
<dbReference type="OrthoDB" id="202203at2759"/>
<name>A0A5M3MFJ8_CONPW</name>
<dbReference type="RefSeq" id="XP_007772299.1">
    <property type="nucleotide sequence ID" value="XM_007774109.1"/>
</dbReference>
<dbReference type="Pfam" id="PF07992">
    <property type="entry name" value="Pyr_redox_2"/>
    <property type="match status" value="1"/>
</dbReference>
<protein>
    <submittedName>
        <fullName evidence="2">FAD/NAD(P)-binding domain-containing protein</fullName>
    </submittedName>
</protein>
<proteinExistence type="predicted"/>
<dbReference type="PANTHER" id="PTHR43735">
    <property type="entry name" value="APOPTOSIS-INDUCING FACTOR 1"/>
    <property type="match status" value="1"/>
</dbReference>
<dbReference type="GeneID" id="19205892"/>
<dbReference type="Gene3D" id="3.50.50.100">
    <property type="match status" value="1"/>
</dbReference>
<reference evidence="3" key="1">
    <citation type="journal article" date="2012" name="Science">
        <title>The Paleozoic origin of enzymatic lignin decomposition reconstructed from 31 fungal genomes.</title>
        <authorList>
            <person name="Floudas D."/>
            <person name="Binder M."/>
            <person name="Riley R."/>
            <person name="Barry K."/>
            <person name="Blanchette R.A."/>
            <person name="Henrissat B."/>
            <person name="Martinez A.T."/>
            <person name="Otillar R."/>
            <person name="Spatafora J.W."/>
            <person name="Yadav J.S."/>
            <person name="Aerts A."/>
            <person name="Benoit I."/>
            <person name="Boyd A."/>
            <person name="Carlson A."/>
            <person name="Copeland A."/>
            <person name="Coutinho P.M."/>
            <person name="de Vries R.P."/>
            <person name="Ferreira P."/>
            <person name="Findley K."/>
            <person name="Foster B."/>
            <person name="Gaskell J."/>
            <person name="Glotzer D."/>
            <person name="Gorecki P."/>
            <person name="Heitman J."/>
            <person name="Hesse C."/>
            <person name="Hori C."/>
            <person name="Igarashi K."/>
            <person name="Jurgens J.A."/>
            <person name="Kallen N."/>
            <person name="Kersten P."/>
            <person name="Kohler A."/>
            <person name="Kuees U."/>
            <person name="Kumar T.K.A."/>
            <person name="Kuo A."/>
            <person name="LaButti K."/>
            <person name="Larrondo L.F."/>
            <person name="Lindquist E."/>
            <person name="Ling A."/>
            <person name="Lombard V."/>
            <person name="Lucas S."/>
            <person name="Lundell T."/>
            <person name="Martin R."/>
            <person name="McLaughlin D.J."/>
            <person name="Morgenstern I."/>
            <person name="Morin E."/>
            <person name="Murat C."/>
            <person name="Nagy L.G."/>
            <person name="Nolan M."/>
            <person name="Ohm R.A."/>
            <person name="Patyshakuliyeva A."/>
            <person name="Rokas A."/>
            <person name="Ruiz-Duenas F.J."/>
            <person name="Sabat G."/>
            <person name="Salamov A."/>
            <person name="Samejima M."/>
            <person name="Schmutz J."/>
            <person name="Slot J.C."/>
            <person name="St John F."/>
            <person name="Stenlid J."/>
            <person name="Sun H."/>
            <person name="Sun S."/>
            <person name="Syed K."/>
            <person name="Tsang A."/>
            <person name="Wiebenga A."/>
            <person name="Young D."/>
            <person name="Pisabarro A."/>
            <person name="Eastwood D.C."/>
            <person name="Martin F."/>
            <person name="Cullen D."/>
            <person name="Grigoriev I.V."/>
            <person name="Hibbett D.S."/>
        </authorList>
    </citation>
    <scope>NUCLEOTIDE SEQUENCE [LARGE SCALE GENOMIC DNA]</scope>
    <source>
        <strain evidence="3">RWD-64-598 SS2</strain>
    </source>
</reference>
<dbReference type="GO" id="GO:0050660">
    <property type="term" value="F:flavin adenine dinucleotide binding"/>
    <property type="evidence" value="ECO:0007669"/>
    <property type="project" value="TreeGrafter"/>
</dbReference>
<dbReference type="Gene3D" id="3.50.50.60">
    <property type="entry name" value="FAD/NAD(P)-binding domain"/>
    <property type="match status" value="2"/>
</dbReference>
<dbReference type="GO" id="GO:0004174">
    <property type="term" value="F:electron-transferring-flavoprotein dehydrogenase activity"/>
    <property type="evidence" value="ECO:0007669"/>
    <property type="project" value="TreeGrafter"/>
</dbReference>
<dbReference type="GO" id="GO:0005737">
    <property type="term" value="C:cytoplasm"/>
    <property type="evidence" value="ECO:0007669"/>
    <property type="project" value="TreeGrafter"/>
</dbReference>
<dbReference type="InterPro" id="IPR036188">
    <property type="entry name" value="FAD/NAD-bd_sf"/>
</dbReference>
<dbReference type="KEGG" id="cput:CONPUDRAFT_167991"/>
<comment type="caution">
    <text evidence="2">The sequence shown here is derived from an EMBL/GenBank/DDBJ whole genome shotgun (WGS) entry which is preliminary data.</text>
</comment>
<dbReference type="PANTHER" id="PTHR43735:SF2">
    <property type="entry name" value="FE-REGULATED PROTEIN 8"/>
    <property type="match status" value="1"/>
</dbReference>
<organism evidence="2 3">
    <name type="scientific">Coniophora puteana (strain RWD-64-598)</name>
    <name type="common">Brown rot fungus</name>
    <dbReference type="NCBI Taxonomy" id="741705"/>
    <lineage>
        <taxon>Eukaryota</taxon>
        <taxon>Fungi</taxon>
        <taxon>Dikarya</taxon>
        <taxon>Basidiomycota</taxon>
        <taxon>Agaricomycotina</taxon>
        <taxon>Agaricomycetes</taxon>
        <taxon>Agaricomycetidae</taxon>
        <taxon>Boletales</taxon>
        <taxon>Coniophorineae</taxon>
        <taxon>Coniophoraceae</taxon>
        <taxon>Coniophora</taxon>
    </lineage>
</organism>
<accession>A0A5M3MFJ8</accession>
<dbReference type="AlphaFoldDB" id="A0A5M3MFJ8"/>
<feature type="domain" description="FAD/NAD(P)-binding" evidence="1">
    <location>
        <begin position="20"/>
        <end position="313"/>
    </location>
</feature>
<dbReference type="Proteomes" id="UP000053558">
    <property type="component" value="Unassembled WGS sequence"/>
</dbReference>
<dbReference type="EMBL" id="JH711583">
    <property type="protein sequence ID" value="EIW78028.1"/>
    <property type="molecule type" value="Genomic_DNA"/>
</dbReference>
<gene>
    <name evidence="2" type="ORF">CONPUDRAFT_167991</name>
</gene>
<dbReference type="PRINTS" id="PR00368">
    <property type="entry name" value="FADPNR"/>
</dbReference>
<keyword evidence="3" id="KW-1185">Reference proteome</keyword>
<dbReference type="PRINTS" id="PR00411">
    <property type="entry name" value="PNDRDTASEI"/>
</dbReference>
<dbReference type="InterPro" id="IPR023753">
    <property type="entry name" value="FAD/NAD-binding_dom"/>
</dbReference>
<evidence type="ECO:0000313" key="3">
    <source>
        <dbReference type="Proteomes" id="UP000053558"/>
    </source>
</evidence>